<dbReference type="Gene3D" id="3.40.50.1820">
    <property type="entry name" value="alpha/beta hydrolase"/>
    <property type="match status" value="1"/>
</dbReference>
<dbReference type="InterPro" id="IPR000073">
    <property type="entry name" value="AB_hydrolase_1"/>
</dbReference>
<evidence type="ECO:0000313" key="2">
    <source>
        <dbReference type="EMBL" id="MBD2185123.1"/>
    </source>
</evidence>
<dbReference type="SUPFAM" id="SSF53474">
    <property type="entry name" value="alpha/beta-Hydrolases"/>
    <property type="match status" value="1"/>
</dbReference>
<dbReference type="InterPro" id="IPR029058">
    <property type="entry name" value="AB_hydrolase_fold"/>
</dbReference>
<reference evidence="2" key="1">
    <citation type="journal article" date="2015" name="ISME J.">
        <title>Draft Genome Sequence of Streptomyces incarnatus NRRL8089, which Produces the Nucleoside Antibiotic Sinefungin.</title>
        <authorList>
            <person name="Oshima K."/>
            <person name="Hattori M."/>
            <person name="Shimizu H."/>
            <person name="Fukuda K."/>
            <person name="Nemoto M."/>
            <person name="Inagaki K."/>
            <person name="Tamura T."/>
        </authorList>
    </citation>
    <scope>NUCLEOTIDE SEQUENCE</scope>
    <source>
        <strain evidence="2">FACHB-1375</strain>
    </source>
</reference>
<accession>A0A926ZJ29</accession>
<gene>
    <name evidence="2" type="ORF">H6G03_29310</name>
</gene>
<keyword evidence="3" id="KW-1185">Reference proteome</keyword>
<dbReference type="Pfam" id="PF00561">
    <property type="entry name" value="Abhydrolase_1"/>
    <property type="match status" value="1"/>
</dbReference>
<name>A0A926ZJ29_9CYAN</name>
<evidence type="ECO:0000313" key="3">
    <source>
        <dbReference type="Proteomes" id="UP000641646"/>
    </source>
</evidence>
<proteinExistence type="predicted"/>
<dbReference type="Proteomes" id="UP000641646">
    <property type="component" value="Unassembled WGS sequence"/>
</dbReference>
<feature type="domain" description="AB hydrolase-1" evidence="1">
    <location>
        <begin position="37"/>
        <end position="288"/>
    </location>
</feature>
<dbReference type="AlphaFoldDB" id="A0A926ZJ29"/>
<sequence>MQDWWQSTFPKGRQTLTIADARGYPVKIAYGEKGTGKPLFLVHGIGSWSYGWHHNIEELAKHFRVICFDAKGHGFSDKPHYSEELGHQIVEMGRIIRALCDEPAVVVAQSLGALIALAIAEENPDLLARLVLINVPVFPTQLPSLWMRLLAILPLDLVRSIDSLRLSYWLAPILRQIVAIGRREVVVDPAEITPEKVYWVSYPYIEFPNTVMKVTEDLQHAAVEIERSLKNEPNIIHNIQDNLLKVTCPVLILWGEQDQWFPAENAKKLQARLPNARLKIIPNCGHDAAAGSPEVVNSEILEFLRDSEYVSL</sequence>
<reference evidence="2" key="2">
    <citation type="submission" date="2020-08" db="EMBL/GenBank/DDBJ databases">
        <authorList>
            <person name="Chen M."/>
            <person name="Teng W."/>
            <person name="Zhao L."/>
            <person name="Hu C."/>
            <person name="Zhou Y."/>
            <person name="Han B."/>
            <person name="Song L."/>
            <person name="Shu W."/>
        </authorList>
    </citation>
    <scope>NUCLEOTIDE SEQUENCE</scope>
    <source>
        <strain evidence="2">FACHB-1375</strain>
    </source>
</reference>
<protein>
    <submittedName>
        <fullName evidence="2">Alpha/beta hydrolase</fullName>
    </submittedName>
</protein>
<dbReference type="GO" id="GO:0016787">
    <property type="term" value="F:hydrolase activity"/>
    <property type="evidence" value="ECO:0007669"/>
    <property type="project" value="UniProtKB-KW"/>
</dbReference>
<organism evidence="2 3">
    <name type="scientific">Aerosakkonema funiforme FACHB-1375</name>
    <dbReference type="NCBI Taxonomy" id="2949571"/>
    <lineage>
        <taxon>Bacteria</taxon>
        <taxon>Bacillati</taxon>
        <taxon>Cyanobacteriota</taxon>
        <taxon>Cyanophyceae</taxon>
        <taxon>Oscillatoriophycideae</taxon>
        <taxon>Aerosakkonematales</taxon>
        <taxon>Aerosakkonemataceae</taxon>
        <taxon>Aerosakkonema</taxon>
    </lineage>
</organism>
<dbReference type="PRINTS" id="PR00111">
    <property type="entry name" value="ABHYDROLASE"/>
</dbReference>
<dbReference type="RefSeq" id="WP_190472879.1">
    <property type="nucleotide sequence ID" value="NZ_JACJPW010000108.1"/>
</dbReference>
<evidence type="ECO:0000259" key="1">
    <source>
        <dbReference type="Pfam" id="PF00561"/>
    </source>
</evidence>
<comment type="caution">
    <text evidence="2">The sequence shown here is derived from an EMBL/GenBank/DDBJ whole genome shotgun (WGS) entry which is preliminary data.</text>
</comment>
<dbReference type="PANTHER" id="PTHR46438">
    <property type="entry name" value="ALPHA/BETA-HYDROLASES SUPERFAMILY PROTEIN"/>
    <property type="match status" value="1"/>
</dbReference>
<dbReference type="EMBL" id="JACJPW010000108">
    <property type="protein sequence ID" value="MBD2185123.1"/>
    <property type="molecule type" value="Genomic_DNA"/>
</dbReference>
<keyword evidence="2" id="KW-0378">Hydrolase</keyword>